<dbReference type="InterPro" id="IPR006598">
    <property type="entry name" value="CAP10"/>
</dbReference>
<comment type="caution">
    <text evidence="3">The sequence shown here is derived from an EMBL/GenBank/DDBJ whole genome shotgun (WGS) entry which is preliminary data.</text>
</comment>
<evidence type="ECO:0000313" key="4">
    <source>
        <dbReference type="Proteomes" id="UP001150904"/>
    </source>
</evidence>
<dbReference type="AlphaFoldDB" id="A0A9W9MP33"/>
<feature type="transmembrane region" description="Helical" evidence="1">
    <location>
        <begin position="61"/>
        <end position="85"/>
    </location>
</feature>
<reference evidence="3" key="1">
    <citation type="submission" date="2022-12" db="EMBL/GenBank/DDBJ databases">
        <authorList>
            <person name="Petersen C."/>
        </authorList>
    </citation>
    <scope>NUCLEOTIDE SEQUENCE</scope>
    <source>
        <strain evidence="3">IBT 15544</strain>
    </source>
</reference>
<proteinExistence type="predicted"/>
<keyword evidence="1" id="KW-0812">Transmembrane</keyword>
<keyword evidence="1" id="KW-0472">Membrane</keyword>
<evidence type="ECO:0000259" key="2">
    <source>
        <dbReference type="SMART" id="SM00672"/>
    </source>
</evidence>
<dbReference type="EMBL" id="JAPQKR010000012">
    <property type="protein sequence ID" value="KAJ5204896.1"/>
    <property type="molecule type" value="Genomic_DNA"/>
</dbReference>
<name>A0A9W9MP33_9EURO</name>
<dbReference type="PANTHER" id="PTHR12203">
    <property type="entry name" value="KDEL LYS-ASP-GLU-LEU CONTAINING - RELATED"/>
    <property type="match status" value="1"/>
</dbReference>
<evidence type="ECO:0000256" key="1">
    <source>
        <dbReference type="SAM" id="Phobius"/>
    </source>
</evidence>
<dbReference type="SMART" id="SM00672">
    <property type="entry name" value="CAP10"/>
    <property type="match status" value="1"/>
</dbReference>
<evidence type="ECO:0000313" key="3">
    <source>
        <dbReference type="EMBL" id="KAJ5204896.1"/>
    </source>
</evidence>
<dbReference type="InterPro" id="IPR051091">
    <property type="entry name" value="O-Glucosyltr/Glycosyltrsf_90"/>
</dbReference>
<keyword evidence="4" id="KW-1185">Reference proteome</keyword>
<keyword evidence="1" id="KW-1133">Transmembrane helix</keyword>
<dbReference type="Proteomes" id="UP001150904">
    <property type="component" value="Unassembled WGS sequence"/>
</dbReference>
<accession>A0A9W9MP33</accession>
<gene>
    <name evidence="3" type="ORF">N7498_005775</name>
</gene>
<dbReference type="RefSeq" id="XP_058309375.1">
    <property type="nucleotide sequence ID" value="XM_058452837.1"/>
</dbReference>
<dbReference type="Pfam" id="PF05686">
    <property type="entry name" value="Glyco_transf_90"/>
    <property type="match status" value="1"/>
</dbReference>
<protein>
    <recommendedName>
        <fullName evidence="2">Glycosyl transferase CAP10 domain-containing protein</fullName>
    </recommendedName>
</protein>
<dbReference type="PANTHER" id="PTHR12203:SF104">
    <property type="entry name" value="PROTEIN CAP1, PUTATIVE (AFU_ORTHOLOGUE AFUA_1G05595)-RELATED"/>
    <property type="match status" value="1"/>
</dbReference>
<reference evidence="3" key="2">
    <citation type="journal article" date="2023" name="IMA Fungus">
        <title>Comparative genomic study of the Penicillium genus elucidates a diverse pangenome and 15 lateral gene transfer events.</title>
        <authorList>
            <person name="Petersen C."/>
            <person name="Sorensen T."/>
            <person name="Nielsen M.R."/>
            <person name="Sondergaard T.E."/>
            <person name="Sorensen J.L."/>
            <person name="Fitzpatrick D.A."/>
            <person name="Frisvad J.C."/>
            <person name="Nielsen K.L."/>
        </authorList>
    </citation>
    <scope>NUCLEOTIDE SEQUENCE</scope>
    <source>
        <strain evidence="3">IBT 15544</strain>
    </source>
</reference>
<sequence length="641" mass="73492">MQSASHFLKSSLLPPLQSLHAGAVTILRAIGAGIWREHRYELLEGARRRSKTYSQSTKGKLTIAGLTTAVLLVFWYLVAGISLPWTLNRPLDTLEERACHHPVAQLVSDATKVFNKTLQHQSKSLAEAVTEYQRRYKMPPPPHFDEWYRFATSRKTVLIDEFDTIYNTLLPFWGLTPSVLRSRVREDLGRTDDTYVMGIAIRNGRVLDFGKGQGEFQRDATVKILDKFSQWLPDLNLQFNAHDEPRVVVAHEQLHRFVLEGRAAQSRLNAHSAVSNLFSPGDDDDPVPPVPVSTSRWNSIEFQETWLYSRLSCPPDTPAMALDGNAPDNTAAYAIEPLGFVFNQSAASDICNSPSLRHRLGVFQRPNSCKLTNELVPMFSMSRLSSFQDITVPSPYYYEDMSSFDPESSVSWEEKTPQVYWRGRTNGGHSQNGSWRNLQRQRIIGNLTHPQSPQYVLHQKTDATCTLRRDANWEVQETNRSQVAGYWNAHFTDIADCDDDCAEERKFFDDIVEPEAQSNAWKYRYLLDMDGHAYSGRFYALLRSKSLPFKMTSFREWHQNVLFPWVHYVPINKDGNELPELVRFFEQDTTGQEIAKSIGEGGRAWAARTLRNDDMEVYMFRLLLEYARVQDDKRESLGFLL</sequence>
<feature type="domain" description="Glycosyl transferase CAP10" evidence="2">
    <location>
        <begin position="334"/>
        <end position="633"/>
    </location>
</feature>
<dbReference type="OrthoDB" id="541052at2759"/>
<dbReference type="GeneID" id="83180138"/>
<organism evidence="3 4">
    <name type="scientific">Penicillium cinerascens</name>
    <dbReference type="NCBI Taxonomy" id="70096"/>
    <lineage>
        <taxon>Eukaryota</taxon>
        <taxon>Fungi</taxon>
        <taxon>Dikarya</taxon>
        <taxon>Ascomycota</taxon>
        <taxon>Pezizomycotina</taxon>
        <taxon>Eurotiomycetes</taxon>
        <taxon>Eurotiomycetidae</taxon>
        <taxon>Eurotiales</taxon>
        <taxon>Aspergillaceae</taxon>
        <taxon>Penicillium</taxon>
    </lineage>
</organism>